<evidence type="ECO:0000313" key="4">
    <source>
        <dbReference type="EMBL" id="VEJ51604.1"/>
    </source>
</evidence>
<dbReference type="RefSeq" id="WP_004283849.1">
    <property type="nucleotide sequence ID" value="NZ_CAUJRG010000001.1"/>
</dbReference>
<dbReference type="InterPro" id="IPR024191">
    <property type="entry name" value="Peptidase_M61"/>
</dbReference>
<feature type="domain" description="Peptidase M61 N-terminal" evidence="3">
    <location>
        <begin position="4"/>
        <end position="168"/>
    </location>
</feature>
<feature type="domain" description="Peptidase M61 catalytic" evidence="2">
    <location>
        <begin position="265"/>
        <end position="380"/>
    </location>
</feature>
<dbReference type="Proteomes" id="UP000272771">
    <property type="component" value="Chromosome"/>
</dbReference>
<dbReference type="Pfam" id="PF17899">
    <property type="entry name" value="Peptidase_M61_N"/>
    <property type="match status" value="1"/>
</dbReference>
<evidence type="ECO:0000259" key="2">
    <source>
        <dbReference type="Pfam" id="PF05299"/>
    </source>
</evidence>
<dbReference type="SUPFAM" id="SSF50156">
    <property type="entry name" value="PDZ domain-like"/>
    <property type="match status" value="1"/>
</dbReference>
<dbReference type="SUPFAM" id="SSF55486">
    <property type="entry name" value="Metalloproteases ('zincins'), catalytic domain"/>
    <property type="match status" value="1"/>
</dbReference>
<dbReference type="Gene3D" id="2.60.40.3650">
    <property type="match status" value="1"/>
</dbReference>
<reference evidence="4 5" key="1">
    <citation type="submission" date="2018-12" db="EMBL/GenBank/DDBJ databases">
        <authorList>
            <consortium name="Pathogen Informatics"/>
        </authorList>
    </citation>
    <scope>NUCLEOTIDE SEQUENCE [LARGE SCALE GENOMIC DNA]</scope>
    <source>
        <strain evidence="4 5">NCTC12742</strain>
    </source>
</reference>
<dbReference type="Gene3D" id="2.30.42.10">
    <property type="match status" value="1"/>
</dbReference>
<name>A0A3S5B5G6_9NEIS</name>
<accession>A0A3S5B5G6</accession>
<evidence type="ECO:0000259" key="3">
    <source>
        <dbReference type="Pfam" id="PF17899"/>
    </source>
</evidence>
<dbReference type="InterPro" id="IPR040756">
    <property type="entry name" value="Peptidase_M61_N"/>
</dbReference>
<keyword evidence="5" id="KW-1185">Reference proteome</keyword>
<dbReference type="Pfam" id="PF00595">
    <property type="entry name" value="PDZ"/>
    <property type="match status" value="1"/>
</dbReference>
<protein>
    <submittedName>
        <fullName evidence="4">Peptidase M61</fullName>
    </submittedName>
</protein>
<organism evidence="4 5">
    <name type="scientific">Neisseria weaveri</name>
    <dbReference type="NCBI Taxonomy" id="28091"/>
    <lineage>
        <taxon>Bacteria</taxon>
        <taxon>Pseudomonadati</taxon>
        <taxon>Pseudomonadota</taxon>
        <taxon>Betaproteobacteria</taxon>
        <taxon>Neisseriales</taxon>
        <taxon>Neisseriaceae</taxon>
        <taxon>Neisseria</taxon>
    </lineage>
</organism>
<dbReference type="Gene3D" id="1.10.390.10">
    <property type="entry name" value="Neutral Protease Domain 2"/>
    <property type="match status" value="1"/>
</dbReference>
<dbReference type="OrthoDB" id="9778516at2"/>
<feature type="domain" description="PDZ" evidence="1">
    <location>
        <begin position="479"/>
        <end position="525"/>
    </location>
</feature>
<dbReference type="InterPro" id="IPR007963">
    <property type="entry name" value="Peptidase_M61_catalytic"/>
</dbReference>
<proteinExistence type="predicted"/>
<evidence type="ECO:0000259" key="1">
    <source>
        <dbReference type="Pfam" id="PF00595"/>
    </source>
</evidence>
<gene>
    <name evidence="4" type="ORF">NCTC12742_01502</name>
</gene>
<dbReference type="InterPro" id="IPR027268">
    <property type="entry name" value="Peptidase_M4/M1_CTD_sf"/>
</dbReference>
<dbReference type="InterPro" id="IPR001478">
    <property type="entry name" value="PDZ"/>
</dbReference>
<dbReference type="AlphaFoldDB" id="A0A3S5B5G6"/>
<dbReference type="Pfam" id="PF05299">
    <property type="entry name" value="Peptidase_M61"/>
    <property type="match status" value="1"/>
</dbReference>
<sequence>MLYYTVSPNPNKHQWEICLTLRQEKALSLEFSLPNWVPGSYLIRDFSRHIIEINAWCNDRQTSLIQTSKNTWKTPPLAGEWRICYTVYAFDLSVRGAFLTTERGFFDGACLFLKASGFEHFPHQVSLQNLPHGWKVATTLPRIGSDTHHNFQTASYAELIDHPVETGNIEILHFSANNIPHRIALSGHYADFDRTRFIDDIRKICQAELAMFPEPAPFEEYLFLLHVGDNIYGGLEHISSTALLADRNCLPLHNTPDNDENYVQLLGLCSHEYFHAWNVKSVKPEAFAPYDLDQECYTEQLWAFEGITSYYDDLFLVRSGVITPETYLNLLAKNLTRVQQGKGRLKQTLAESSFTAWNKYYKQNENSPNSIVSYYQKGALAALCLDLIIREKSNGLFSLDTVMQQHYRDWQATRKGIPEKQWQQRCQEITGLDLNEFFQTALYSTHDLPLTQCLSYAGIDLQWHALTRSHGGAYVCRIEPQNSAGDFGARFKQNSDGITLSHVFHDGSAERAGLCTNDKIIALNRFACTDFTAQWSKLNIGDTVHIHFFRDGVLHETELTIQAAEADTALLQTENPDKLADWLFNRNIQTA</sequence>
<dbReference type="EMBL" id="LR134533">
    <property type="protein sequence ID" value="VEJ51604.1"/>
    <property type="molecule type" value="Genomic_DNA"/>
</dbReference>
<evidence type="ECO:0000313" key="5">
    <source>
        <dbReference type="Proteomes" id="UP000272771"/>
    </source>
</evidence>
<dbReference type="InterPro" id="IPR036034">
    <property type="entry name" value="PDZ_sf"/>
</dbReference>
<dbReference type="PIRSF" id="PIRSF016493">
    <property type="entry name" value="Glycyl_aminpptds"/>
    <property type="match status" value="1"/>
</dbReference>